<organism evidence="3 4">
    <name type="scientific">Collybia nuda</name>
    <dbReference type="NCBI Taxonomy" id="64659"/>
    <lineage>
        <taxon>Eukaryota</taxon>
        <taxon>Fungi</taxon>
        <taxon>Dikarya</taxon>
        <taxon>Basidiomycota</taxon>
        <taxon>Agaricomycotina</taxon>
        <taxon>Agaricomycetes</taxon>
        <taxon>Agaricomycetidae</taxon>
        <taxon>Agaricales</taxon>
        <taxon>Tricholomatineae</taxon>
        <taxon>Clitocybaceae</taxon>
        <taxon>Collybia</taxon>
    </lineage>
</organism>
<feature type="region of interest" description="Disordered" evidence="1">
    <location>
        <begin position="270"/>
        <end position="295"/>
    </location>
</feature>
<feature type="compositionally biased region" description="Polar residues" evidence="1">
    <location>
        <begin position="1"/>
        <end position="13"/>
    </location>
</feature>
<dbReference type="AlphaFoldDB" id="A0A9P5YBA0"/>
<evidence type="ECO:0000256" key="1">
    <source>
        <dbReference type="SAM" id="MobiDB-lite"/>
    </source>
</evidence>
<keyword evidence="2" id="KW-1133">Transmembrane helix</keyword>
<sequence>MPNQKSDGLSSPSLHLDPGTTRRPGKSISGCKCILLTVALLIMSGIGLFLFFLFEQFLDDITQPHRLMYENVALNGVANRLSMVQPLISHEDTFDIAATVWVRKTETRGHGDVYAMERNGPLIEPLLKGLEWGDPVDQEIDLDNELEAPIFSEIVFRGLRLTDKHIFSTVNFSLPTAVFRATNLSNLDLRGSFVLIPSSPSLLDHIANYSSWVPDEIKPFPTRSWPFPLNSEQSEKSLADKAIESFGVTIPLLSFHGVHTRCAGDSSDAVPFEEDEEVTNQPPLDDNSNSPLLVTTNGKPLLKSHPYIVTRTQIQVVDQTKLFNRRAYMKAHRALQVTACGKTVFGHRPSRYLCEMKYKSHGHWMTQIQSGVKEPNGKVQTKWAYAPFMAATHVSSGPKDLLMIPVNRENCANAEGGDKTPSSQYPPEQDIINVSWKLAYSGRSPVKHMISAFSGQHISHNFNQSEYDKILEQDNAELWFGLVGHRFSENSHPRRRAFLIALGGVLSVFIILLDIRYWYTRRSTVGISILGNALIAGAEMFIHVASTIAQARLDQLSASAIARIEFGWWKDTTWIPVMQRAQATQKERASERLESRMTWSARAGLFMSLVALYSAISPHRNFVIPSILPVPAPGDFAPDRLAELSPYFIYPLHVTGKILQLTLNYHSKSFAGSYKITAALVLALNLSTLASFVPSLVGRYNSRPGLSIQEAVDLILLAITSWHAKTLPSIMHTEKEDHAE</sequence>
<dbReference type="EMBL" id="MU150240">
    <property type="protein sequence ID" value="KAF9466788.1"/>
    <property type="molecule type" value="Genomic_DNA"/>
</dbReference>
<comment type="caution">
    <text evidence="3">The sequence shown here is derived from an EMBL/GenBank/DDBJ whole genome shotgun (WGS) entry which is preliminary data.</text>
</comment>
<evidence type="ECO:0000313" key="3">
    <source>
        <dbReference type="EMBL" id="KAF9466788.1"/>
    </source>
</evidence>
<protein>
    <submittedName>
        <fullName evidence="3">Uncharacterized protein</fullName>
    </submittedName>
</protein>
<keyword evidence="2" id="KW-0472">Membrane</keyword>
<proteinExistence type="predicted"/>
<gene>
    <name evidence="3" type="ORF">BDZ94DRAFT_137676</name>
</gene>
<feature type="transmembrane region" description="Helical" evidence="2">
    <location>
        <begin position="497"/>
        <end position="519"/>
    </location>
</feature>
<dbReference type="Proteomes" id="UP000807353">
    <property type="component" value="Unassembled WGS sequence"/>
</dbReference>
<feature type="region of interest" description="Disordered" evidence="1">
    <location>
        <begin position="1"/>
        <end position="26"/>
    </location>
</feature>
<dbReference type="OrthoDB" id="2548253at2759"/>
<keyword evidence="2" id="KW-0812">Transmembrane</keyword>
<reference evidence="3" key="1">
    <citation type="submission" date="2020-11" db="EMBL/GenBank/DDBJ databases">
        <authorList>
            <consortium name="DOE Joint Genome Institute"/>
            <person name="Ahrendt S."/>
            <person name="Riley R."/>
            <person name="Andreopoulos W."/>
            <person name="Labutti K."/>
            <person name="Pangilinan J."/>
            <person name="Ruiz-Duenas F.J."/>
            <person name="Barrasa J.M."/>
            <person name="Sanchez-Garcia M."/>
            <person name="Camarero S."/>
            <person name="Miyauchi S."/>
            <person name="Serrano A."/>
            <person name="Linde D."/>
            <person name="Babiker R."/>
            <person name="Drula E."/>
            <person name="Ayuso-Fernandez I."/>
            <person name="Pacheco R."/>
            <person name="Padilla G."/>
            <person name="Ferreira P."/>
            <person name="Barriuso J."/>
            <person name="Kellner H."/>
            <person name="Castanera R."/>
            <person name="Alfaro M."/>
            <person name="Ramirez L."/>
            <person name="Pisabarro A.G."/>
            <person name="Kuo A."/>
            <person name="Tritt A."/>
            <person name="Lipzen A."/>
            <person name="He G."/>
            <person name="Yan M."/>
            <person name="Ng V."/>
            <person name="Cullen D."/>
            <person name="Martin F."/>
            <person name="Rosso M.-N."/>
            <person name="Henrissat B."/>
            <person name="Hibbett D."/>
            <person name="Martinez A.T."/>
            <person name="Grigoriev I.V."/>
        </authorList>
    </citation>
    <scope>NUCLEOTIDE SEQUENCE</scope>
    <source>
        <strain evidence="3">CBS 247.69</strain>
    </source>
</reference>
<feature type="transmembrane region" description="Helical" evidence="2">
    <location>
        <begin position="33"/>
        <end position="54"/>
    </location>
</feature>
<evidence type="ECO:0000313" key="4">
    <source>
        <dbReference type="Proteomes" id="UP000807353"/>
    </source>
</evidence>
<evidence type="ECO:0000256" key="2">
    <source>
        <dbReference type="SAM" id="Phobius"/>
    </source>
</evidence>
<feature type="compositionally biased region" description="Polar residues" evidence="1">
    <location>
        <begin position="279"/>
        <end position="295"/>
    </location>
</feature>
<keyword evidence="4" id="KW-1185">Reference proteome</keyword>
<name>A0A9P5YBA0_9AGAR</name>
<accession>A0A9P5YBA0</accession>